<feature type="transmembrane region" description="Helical" evidence="7">
    <location>
        <begin position="36"/>
        <end position="54"/>
    </location>
</feature>
<dbReference type="GO" id="GO:0005886">
    <property type="term" value="C:plasma membrane"/>
    <property type="evidence" value="ECO:0007669"/>
    <property type="project" value="UniProtKB-SubCell"/>
</dbReference>
<comment type="caution">
    <text evidence="8">The sequence shown here is derived from an EMBL/GenBank/DDBJ whole genome shotgun (WGS) entry which is preliminary data.</text>
</comment>
<keyword evidence="8" id="KW-0966">Cell projection</keyword>
<feature type="transmembrane region" description="Helical" evidence="7">
    <location>
        <begin position="6"/>
        <end position="24"/>
    </location>
</feature>
<keyword evidence="6 7" id="KW-0472">Membrane</keyword>
<comment type="subcellular location">
    <subcellularLocation>
        <location evidence="1">Cell membrane</location>
        <topology evidence="1">Multi-pass membrane protein</topology>
    </subcellularLocation>
</comment>
<keyword evidence="5 7" id="KW-1133">Transmembrane helix</keyword>
<evidence type="ECO:0000256" key="3">
    <source>
        <dbReference type="ARBA" id="ARBA00022475"/>
    </source>
</evidence>
<dbReference type="PANTHER" id="PTHR30065">
    <property type="entry name" value="FLAGELLAR BIOSYNTHETIC PROTEIN FLIR"/>
    <property type="match status" value="1"/>
</dbReference>
<keyword evidence="3" id="KW-1003">Cell membrane</keyword>
<evidence type="ECO:0000256" key="2">
    <source>
        <dbReference type="ARBA" id="ARBA00009772"/>
    </source>
</evidence>
<feature type="transmembrane region" description="Helical" evidence="7">
    <location>
        <begin position="66"/>
        <end position="87"/>
    </location>
</feature>
<evidence type="ECO:0000313" key="9">
    <source>
        <dbReference type="Proteomes" id="UP000318693"/>
    </source>
</evidence>
<evidence type="ECO:0000256" key="1">
    <source>
        <dbReference type="ARBA" id="ARBA00004651"/>
    </source>
</evidence>
<dbReference type="InterPro" id="IPR002010">
    <property type="entry name" value="T3SS_IM_R"/>
</dbReference>
<keyword evidence="8" id="KW-0969">Cilium</keyword>
<dbReference type="PRINTS" id="PR00953">
    <property type="entry name" value="TYPE3IMRPROT"/>
</dbReference>
<proteinExistence type="inferred from homology"/>
<keyword evidence="4 7" id="KW-0812">Transmembrane</keyword>
<evidence type="ECO:0000313" key="8">
    <source>
        <dbReference type="EMBL" id="TRW45643.1"/>
    </source>
</evidence>
<dbReference type="EMBL" id="VJXR01000020">
    <property type="protein sequence ID" value="TRW45643.1"/>
    <property type="molecule type" value="Genomic_DNA"/>
</dbReference>
<dbReference type="RefSeq" id="WP_143418192.1">
    <property type="nucleotide sequence ID" value="NZ_VJXR01000020.1"/>
</dbReference>
<protein>
    <submittedName>
        <fullName evidence="8">Flagellar biosynthetic protein FliR</fullName>
    </submittedName>
</protein>
<keyword evidence="8" id="KW-0282">Flagellum</keyword>
<dbReference type="Proteomes" id="UP000318693">
    <property type="component" value="Unassembled WGS sequence"/>
</dbReference>
<dbReference type="AlphaFoldDB" id="A0A552WTK3"/>
<evidence type="ECO:0000256" key="6">
    <source>
        <dbReference type="ARBA" id="ARBA00023136"/>
    </source>
</evidence>
<feature type="transmembrane region" description="Helical" evidence="7">
    <location>
        <begin position="203"/>
        <end position="228"/>
    </location>
</feature>
<dbReference type="PANTHER" id="PTHR30065:SF1">
    <property type="entry name" value="SURFACE PRESENTATION OF ANTIGENS PROTEIN SPAR"/>
    <property type="match status" value="1"/>
</dbReference>
<name>A0A552WTK3_9MICO</name>
<organism evidence="8 9">
    <name type="scientific">Georgenia yuyongxinii</name>
    <dbReference type="NCBI Taxonomy" id="2589797"/>
    <lineage>
        <taxon>Bacteria</taxon>
        <taxon>Bacillati</taxon>
        <taxon>Actinomycetota</taxon>
        <taxon>Actinomycetes</taxon>
        <taxon>Micrococcales</taxon>
        <taxon>Bogoriellaceae</taxon>
        <taxon>Georgenia</taxon>
    </lineage>
</organism>
<keyword evidence="9" id="KW-1185">Reference proteome</keyword>
<feature type="transmembrane region" description="Helical" evidence="7">
    <location>
        <begin position="174"/>
        <end position="196"/>
    </location>
</feature>
<feature type="transmembrane region" description="Helical" evidence="7">
    <location>
        <begin position="108"/>
        <end position="131"/>
    </location>
</feature>
<dbReference type="GO" id="GO:0006605">
    <property type="term" value="P:protein targeting"/>
    <property type="evidence" value="ECO:0007669"/>
    <property type="project" value="InterPro"/>
</dbReference>
<evidence type="ECO:0000256" key="5">
    <source>
        <dbReference type="ARBA" id="ARBA00022989"/>
    </source>
</evidence>
<evidence type="ECO:0000256" key="7">
    <source>
        <dbReference type="SAM" id="Phobius"/>
    </source>
</evidence>
<dbReference type="Pfam" id="PF01311">
    <property type="entry name" value="Bac_export_1"/>
    <property type="match status" value="1"/>
</dbReference>
<comment type="similarity">
    <text evidence="2">Belongs to the FliR/MopE/SpaR family.</text>
</comment>
<evidence type="ECO:0000256" key="4">
    <source>
        <dbReference type="ARBA" id="ARBA00022692"/>
    </source>
</evidence>
<reference evidence="8 9" key="1">
    <citation type="submission" date="2019-07" db="EMBL/GenBank/DDBJ databases">
        <title>Georgenia wutianyii sp. nov. and Georgenia *** sp. nov. isolated from plateau pika (Ochotona curzoniae) in the Qinghai-Tibet plateau of China.</title>
        <authorList>
            <person name="Tian Z."/>
        </authorList>
    </citation>
    <scope>NUCLEOTIDE SEQUENCE [LARGE SCALE GENOMIC DNA]</scope>
    <source>
        <strain evidence="8 9">Z446</strain>
    </source>
</reference>
<accession>A0A552WTK3</accession>
<gene>
    <name evidence="8" type="ORF">FJ693_08935</name>
</gene>
<sequence>MDLVRELEPLLLAAVRVTVFLVLAPPFNHGAVPGPVKAMLGVGLAFALAPPLAAPNLSTAGFVGQLVSEAVVGGGLAVLVATVFAAVQSAGRLIDMHGGFEMGMAFDPMTMVSGAPFTQLYALTATVLLFVSDGYQLVIGGLARTFDAVPLGATLDLPALAETLAGAVGQMMLAALQVAGPLIAVLFLADVGLGLLTRVAPALNAFALGFPLKILITLSLGVFALIALPRVVSGLAEDALTGIGRVTG</sequence>